<comment type="caution">
    <text evidence="3">The sequence shown here is derived from an EMBL/GenBank/DDBJ whole genome shotgun (WGS) entry which is preliminary data.</text>
</comment>
<feature type="domain" description="LysM" evidence="2">
    <location>
        <begin position="137"/>
        <end position="181"/>
    </location>
</feature>
<evidence type="ECO:0000313" key="3">
    <source>
        <dbReference type="EMBL" id="OKL54120.1"/>
    </source>
</evidence>
<dbReference type="RefSeq" id="WP_073716428.1">
    <property type="nucleotide sequence ID" value="NZ_MQVR01000026.1"/>
</dbReference>
<accession>A0A1Q5Q399</accession>
<dbReference type="AlphaFoldDB" id="A0A1Q5Q399"/>
<dbReference type="InterPro" id="IPR036779">
    <property type="entry name" value="LysM_dom_sf"/>
</dbReference>
<evidence type="ECO:0000259" key="2">
    <source>
        <dbReference type="PROSITE" id="PS51782"/>
    </source>
</evidence>
<gene>
    <name evidence="3" type="ORF">BSZ39_05790</name>
</gene>
<reference evidence="4" key="1">
    <citation type="submission" date="2016-12" db="EMBL/GenBank/DDBJ databases">
        <authorList>
            <person name="Meng X."/>
        </authorList>
    </citation>
    <scope>NUCLEOTIDE SEQUENCE [LARGE SCALE GENOMIC DNA]</scope>
    <source>
        <strain evidence="4">DSM 19116</strain>
    </source>
</reference>
<dbReference type="InterPro" id="IPR023346">
    <property type="entry name" value="Lysozyme-like_dom_sf"/>
</dbReference>
<organism evidence="3 4">
    <name type="scientific">Bowdeniella nasicola</name>
    <dbReference type="NCBI Taxonomy" id="208480"/>
    <lineage>
        <taxon>Bacteria</taxon>
        <taxon>Bacillati</taxon>
        <taxon>Actinomycetota</taxon>
        <taxon>Actinomycetes</taxon>
        <taxon>Actinomycetales</taxon>
        <taxon>Actinomycetaceae</taxon>
        <taxon>Bowdeniella</taxon>
    </lineage>
</organism>
<dbReference type="Gene3D" id="1.10.530.10">
    <property type="match status" value="1"/>
</dbReference>
<dbReference type="SUPFAM" id="SSF53955">
    <property type="entry name" value="Lysozyme-like"/>
    <property type="match status" value="1"/>
</dbReference>
<dbReference type="InterPro" id="IPR008258">
    <property type="entry name" value="Transglycosylase_SLT_dom_1"/>
</dbReference>
<dbReference type="EMBL" id="MQVR01000026">
    <property type="protein sequence ID" value="OKL54120.1"/>
    <property type="molecule type" value="Genomic_DNA"/>
</dbReference>
<feature type="signal peptide" evidence="1">
    <location>
        <begin position="1"/>
        <end position="28"/>
    </location>
</feature>
<dbReference type="PROSITE" id="PS51782">
    <property type="entry name" value="LYSM"/>
    <property type="match status" value="2"/>
</dbReference>
<dbReference type="OrthoDB" id="5244690at2"/>
<proteinExistence type="predicted"/>
<evidence type="ECO:0000313" key="4">
    <source>
        <dbReference type="Proteomes" id="UP000185628"/>
    </source>
</evidence>
<dbReference type="Pfam" id="PF01464">
    <property type="entry name" value="SLT"/>
    <property type="match status" value="1"/>
</dbReference>
<dbReference type="PANTHER" id="PTHR33734">
    <property type="entry name" value="LYSM DOMAIN-CONTAINING GPI-ANCHORED PROTEIN 2"/>
    <property type="match status" value="1"/>
</dbReference>
<dbReference type="InterPro" id="IPR018392">
    <property type="entry name" value="LysM"/>
</dbReference>
<dbReference type="Proteomes" id="UP000185628">
    <property type="component" value="Unassembled WGS sequence"/>
</dbReference>
<sequence>MMTLRPNRATVASAAIVGLIAPGLSATAAPAAASTATTQAPLPAANPTSLAPKLSVTPVQAPAVRTAPAAEVTYRVVRGDSFWKIARKFSVDMNKLAAHNGLTLSSIIHPGQMLRIPSDTPAAQPAAPKRATATAAATHKVARGETLSGIAKKYSTSTSELVALNKLANANRIYVGQVLKIASSGQATPAKPAEKLVPDTFLGRTYPKAVVNAANKNKAILNSIEVPSRAQMQQIVRQTANQMGVDPSLALAVAFQESSFNHRSVSPANAIGTMQVIPSSGTWASQLVGRKLNLIDPHDNAVAGVAILRQLLRTAPNVDSAIAGYYQGLGSVKKNGMFEDTKVYVSRIKAHQAKFR</sequence>
<keyword evidence="4" id="KW-1185">Reference proteome</keyword>
<name>A0A1Q5Q399_9ACTO</name>
<dbReference type="CDD" id="cd00118">
    <property type="entry name" value="LysM"/>
    <property type="match status" value="2"/>
</dbReference>
<feature type="chain" id="PRO_5038850973" description="LysM domain-containing protein" evidence="1">
    <location>
        <begin position="29"/>
        <end position="356"/>
    </location>
</feature>
<feature type="domain" description="LysM" evidence="2">
    <location>
        <begin position="72"/>
        <end position="116"/>
    </location>
</feature>
<dbReference type="SUPFAM" id="SSF54106">
    <property type="entry name" value="LysM domain"/>
    <property type="match status" value="2"/>
</dbReference>
<dbReference type="Gene3D" id="3.10.350.10">
    <property type="entry name" value="LysM domain"/>
    <property type="match status" value="2"/>
</dbReference>
<keyword evidence="1" id="KW-0732">Signal</keyword>
<dbReference type="SMART" id="SM00257">
    <property type="entry name" value="LysM"/>
    <property type="match status" value="2"/>
</dbReference>
<dbReference type="Pfam" id="PF01476">
    <property type="entry name" value="LysM"/>
    <property type="match status" value="2"/>
</dbReference>
<evidence type="ECO:0000256" key="1">
    <source>
        <dbReference type="SAM" id="SignalP"/>
    </source>
</evidence>
<protein>
    <recommendedName>
        <fullName evidence="2">LysM domain-containing protein</fullName>
    </recommendedName>
</protein>
<dbReference type="PANTHER" id="PTHR33734:SF22">
    <property type="entry name" value="MEMBRANE-BOUND LYTIC MUREIN TRANSGLYCOSYLASE D"/>
    <property type="match status" value="1"/>
</dbReference>